<evidence type="ECO:0000313" key="2">
    <source>
        <dbReference type="EMBL" id="KAF7350077.1"/>
    </source>
</evidence>
<name>A0A8H6Y1G2_9AGAR</name>
<keyword evidence="3" id="KW-1185">Reference proteome</keyword>
<feature type="transmembrane region" description="Helical" evidence="1">
    <location>
        <begin position="29"/>
        <end position="46"/>
    </location>
</feature>
<reference evidence="2" key="1">
    <citation type="submission" date="2020-05" db="EMBL/GenBank/DDBJ databases">
        <title>Mycena genomes resolve the evolution of fungal bioluminescence.</title>
        <authorList>
            <person name="Tsai I.J."/>
        </authorList>
    </citation>
    <scope>NUCLEOTIDE SEQUENCE</scope>
    <source>
        <strain evidence="2">CCC161011</strain>
    </source>
</reference>
<keyword evidence="1" id="KW-0812">Transmembrane</keyword>
<protein>
    <submittedName>
        <fullName evidence="2">Uncharacterized protein</fullName>
    </submittedName>
</protein>
<dbReference type="OrthoDB" id="3038990at2759"/>
<dbReference type="EMBL" id="JACAZI010000010">
    <property type="protein sequence ID" value="KAF7350077.1"/>
    <property type="molecule type" value="Genomic_DNA"/>
</dbReference>
<evidence type="ECO:0000313" key="3">
    <source>
        <dbReference type="Proteomes" id="UP000620124"/>
    </source>
</evidence>
<accession>A0A8H6Y1G2</accession>
<feature type="transmembrane region" description="Helical" evidence="1">
    <location>
        <begin position="99"/>
        <end position="117"/>
    </location>
</feature>
<dbReference type="AlphaFoldDB" id="A0A8H6Y1G2"/>
<feature type="transmembrane region" description="Helical" evidence="1">
    <location>
        <begin position="67"/>
        <end position="87"/>
    </location>
</feature>
<gene>
    <name evidence="2" type="ORF">MVEN_01309600</name>
</gene>
<proteinExistence type="predicted"/>
<comment type="caution">
    <text evidence="2">The sequence shown here is derived from an EMBL/GenBank/DDBJ whole genome shotgun (WGS) entry which is preliminary data.</text>
</comment>
<evidence type="ECO:0000256" key="1">
    <source>
        <dbReference type="SAM" id="Phobius"/>
    </source>
</evidence>
<keyword evidence="1" id="KW-0472">Membrane</keyword>
<feature type="transmembrane region" description="Helical" evidence="1">
    <location>
        <begin position="175"/>
        <end position="196"/>
    </location>
</feature>
<organism evidence="2 3">
    <name type="scientific">Mycena venus</name>
    <dbReference type="NCBI Taxonomy" id="2733690"/>
    <lineage>
        <taxon>Eukaryota</taxon>
        <taxon>Fungi</taxon>
        <taxon>Dikarya</taxon>
        <taxon>Basidiomycota</taxon>
        <taxon>Agaricomycotina</taxon>
        <taxon>Agaricomycetes</taxon>
        <taxon>Agaricomycetidae</taxon>
        <taxon>Agaricales</taxon>
        <taxon>Marasmiineae</taxon>
        <taxon>Mycenaceae</taxon>
        <taxon>Mycena</taxon>
    </lineage>
</organism>
<dbReference type="Proteomes" id="UP000620124">
    <property type="component" value="Unassembled WGS sequence"/>
</dbReference>
<feature type="transmembrane region" description="Helical" evidence="1">
    <location>
        <begin position="129"/>
        <end position="155"/>
    </location>
</feature>
<sequence>MSSFNITNLPNPFTPLAFLHPAVAYQVQIGNYVVVGTLAAFIRDLLCNFRNDYKLVSQYRIGIGTGAYFLARLSTLFYLLASTLFLTYPLNHCVLARKFYEVGCAISVPANSLLIFLRARAIFNSNRYLVLFFFFLWLTVAGTAIMPAIPGMIIAANIGPTKYCTTASDKAYTGIFTIAPPIHDTVIFVAISWRMFQSSHFESSRVNRRLKEVIKASVTGEYLPQFSRAVLKDCQLY</sequence>
<keyword evidence="1" id="KW-1133">Transmembrane helix</keyword>